<feature type="region of interest" description="Disordered" evidence="1">
    <location>
        <begin position="72"/>
        <end position="97"/>
    </location>
</feature>
<gene>
    <name evidence="2" type="ORF">Tci_003200</name>
</gene>
<organism evidence="2">
    <name type="scientific">Tanacetum cinerariifolium</name>
    <name type="common">Dalmatian daisy</name>
    <name type="synonym">Chrysanthemum cinerariifolium</name>
    <dbReference type="NCBI Taxonomy" id="118510"/>
    <lineage>
        <taxon>Eukaryota</taxon>
        <taxon>Viridiplantae</taxon>
        <taxon>Streptophyta</taxon>
        <taxon>Embryophyta</taxon>
        <taxon>Tracheophyta</taxon>
        <taxon>Spermatophyta</taxon>
        <taxon>Magnoliopsida</taxon>
        <taxon>eudicotyledons</taxon>
        <taxon>Gunneridae</taxon>
        <taxon>Pentapetalae</taxon>
        <taxon>asterids</taxon>
        <taxon>campanulids</taxon>
        <taxon>Asterales</taxon>
        <taxon>Asteraceae</taxon>
        <taxon>Asteroideae</taxon>
        <taxon>Anthemideae</taxon>
        <taxon>Anthemidinae</taxon>
        <taxon>Tanacetum</taxon>
    </lineage>
</organism>
<protein>
    <submittedName>
        <fullName evidence="2">Uncharacterized protein</fullName>
    </submittedName>
</protein>
<proteinExistence type="predicted"/>
<accession>A0A6L2J375</accession>
<sequence length="216" mass="24870">MDANIQGRMAESWAKTYNLDLQHFKKVLSMQDTDEAEPAEMEEVLEVVTSTKLMTEVVTTAAPITTVAQVPKKGEKEIEEEGGKRKGKSLERETAKKQRINEEAEELKSHLQIVANDDDDVYIKATPLASKVLVVDYQIHHENNQPYYKIIRADGNHKLFLSFITLLKNFDREDLETLWKLVKERFESTEPNNFSDDFLLNILKIMFEKPNVEANV</sequence>
<reference evidence="2" key="1">
    <citation type="journal article" date="2019" name="Sci. Rep.">
        <title>Draft genome of Tanacetum cinerariifolium, the natural source of mosquito coil.</title>
        <authorList>
            <person name="Yamashiro T."/>
            <person name="Shiraishi A."/>
            <person name="Satake H."/>
            <person name="Nakayama K."/>
        </authorList>
    </citation>
    <scope>NUCLEOTIDE SEQUENCE</scope>
</reference>
<dbReference type="AlphaFoldDB" id="A0A6L2J375"/>
<evidence type="ECO:0000313" key="2">
    <source>
        <dbReference type="EMBL" id="GEU31222.1"/>
    </source>
</evidence>
<name>A0A6L2J375_TANCI</name>
<comment type="caution">
    <text evidence="2">The sequence shown here is derived from an EMBL/GenBank/DDBJ whole genome shotgun (WGS) entry which is preliminary data.</text>
</comment>
<evidence type="ECO:0000256" key="1">
    <source>
        <dbReference type="SAM" id="MobiDB-lite"/>
    </source>
</evidence>
<dbReference type="EMBL" id="BKCJ010000230">
    <property type="protein sequence ID" value="GEU31222.1"/>
    <property type="molecule type" value="Genomic_DNA"/>
</dbReference>